<accession>A0ABM7TD33</accession>
<keyword evidence="3" id="KW-0808">Transferase</keyword>
<evidence type="ECO:0000256" key="4">
    <source>
        <dbReference type="ARBA" id="ARBA00022691"/>
    </source>
</evidence>
<organism evidence="6 7">
    <name type="scientific">Clostridium gelidum</name>
    <dbReference type="NCBI Taxonomy" id="704125"/>
    <lineage>
        <taxon>Bacteria</taxon>
        <taxon>Bacillati</taxon>
        <taxon>Bacillota</taxon>
        <taxon>Clostridia</taxon>
        <taxon>Eubacteriales</taxon>
        <taxon>Clostridiaceae</taxon>
        <taxon>Clostridium</taxon>
    </lineage>
</organism>
<keyword evidence="2" id="KW-0489">Methyltransferase</keyword>
<proteinExistence type="inferred from homology"/>
<dbReference type="InterPro" id="IPR050723">
    <property type="entry name" value="CFA/CMAS"/>
</dbReference>
<reference evidence="7" key="1">
    <citation type="submission" date="2021-07" db="EMBL/GenBank/DDBJ databases">
        <title>Complete genome sequencing of a Clostridium isolate.</title>
        <authorList>
            <person name="Ueki A."/>
            <person name="Tonouchi A."/>
        </authorList>
    </citation>
    <scope>NUCLEOTIDE SEQUENCE [LARGE SCALE GENOMIC DNA]</scope>
    <source>
        <strain evidence="7">C5S11</strain>
    </source>
</reference>
<protein>
    <recommendedName>
        <fullName evidence="8">Cyclopropane-fatty-acyl-phospholipid synthase</fullName>
    </recommendedName>
</protein>
<gene>
    <name evidence="6" type="ORF">psyc5s11_53170</name>
</gene>
<evidence type="ECO:0000313" key="6">
    <source>
        <dbReference type="EMBL" id="BCZ49250.1"/>
    </source>
</evidence>
<evidence type="ECO:0000256" key="5">
    <source>
        <dbReference type="ARBA" id="ARBA00023098"/>
    </source>
</evidence>
<sequence length="81" mass="9304">MVEVKLVDYRELKNRKFDKIVSVGMLEHVGQDHLSEYFESIDNLLNDNGVSLLHYITCIVGENNTWINKYIFPGGYVPAIS</sequence>
<dbReference type="InterPro" id="IPR029063">
    <property type="entry name" value="SAM-dependent_MTases_sf"/>
</dbReference>
<keyword evidence="4" id="KW-0949">S-adenosyl-L-methionine</keyword>
<comment type="similarity">
    <text evidence="1">Belongs to the CFA/CMAS family.</text>
</comment>
<dbReference type="Gene3D" id="3.40.50.150">
    <property type="entry name" value="Vaccinia Virus protein VP39"/>
    <property type="match status" value="1"/>
</dbReference>
<evidence type="ECO:0000256" key="1">
    <source>
        <dbReference type="ARBA" id="ARBA00010815"/>
    </source>
</evidence>
<dbReference type="SUPFAM" id="SSF53335">
    <property type="entry name" value="S-adenosyl-L-methionine-dependent methyltransferases"/>
    <property type="match status" value="1"/>
</dbReference>
<dbReference type="Proteomes" id="UP000824633">
    <property type="component" value="Chromosome"/>
</dbReference>
<evidence type="ECO:0000256" key="2">
    <source>
        <dbReference type="ARBA" id="ARBA00022603"/>
    </source>
</evidence>
<name>A0ABM7TD33_9CLOT</name>
<evidence type="ECO:0008006" key="8">
    <source>
        <dbReference type="Google" id="ProtNLM"/>
    </source>
</evidence>
<evidence type="ECO:0000313" key="7">
    <source>
        <dbReference type="Proteomes" id="UP000824633"/>
    </source>
</evidence>
<keyword evidence="5" id="KW-0443">Lipid metabolism</keyword>
<dbReference type="PANTHER" id="PTHR43667:SF1">
    <property type="entry name" value="CYCLOPROPANE-FATTY-ACYL-PHOSPHOLIPID SYNTHASE"/>
    <property type="match status" value="1"/>
</dbReference>
<keyword evidence="7" id="KW-1185">Reference proteome</keyword>
<evidence type="ECO:0000256" key="3">
    <source>
        <dbReference type="ARBA" id="ARBA00022679"/>
    </source>
</evidence>
<dbReference type="EMBL" id="AP024849">
    <property type="protein sequence ID" value="BCZ49250.1"/>
    <property type="molecule type" value="Genomic_DNA"/>
</dbReference>
<dbReference type="Pfam" id="PF02353">
    <property type="entry name" value="CMAS"/>
    <property type="match status" value="1"/>
</dbReference>
<dbReference type="PANTHER" id="PTHR43667">
    <property type="entry name" value="CYCLOPROPANE-FATTY-ACYL-PHOSPHOLIPID SYNTHASE"/>
    <property type="match status" value="1"/>
</dbReference>